<dbReference type="Pfam" id="PF06912">
    <property type="entry name" value="DUF1275"/>
    <property type="match status" value="1"/>
</dbReference>
<evidence type="ECO:0000256" key="1">
    <source>
        <dbReference type="SAM" id="Phobius"/>
    </source>
</evidence>
<comment type="caution">
    <text evidence="2">The sequence shown here is derived from an EMBL/GenBank/DDBJ whole genome shotgun (WGS) entry which is preliminary data.</text>
</comment>
<feature type="transmembrane region" description="Helical" evidence="1">
    <location>
        <begin position="111"/>
        <end position="137"/>
    </location>
</feature>
<dbReference type="Proteomes" id="UP000657385">
    <property type="component" value="Unassembled WGS sequence"/>
</dbReference>
<name>A0A931FCP3_9ACTN</name>
<protein>
    <submittedName>
        <fullName evidence="2">DUF1275 domain-containing protein</fullName>
    </submittedName>
</protein>
<proteinExistence type="predicted"/>
<feature type="transmembrane region" description="Helical" evidence="1">
    <location>
        <begin position="54"/>
        <end position="84"/>
    </location>
</feature>
<evidence type="ECO:0000313" key="2">
    <source>
        <dbReference type="EMBL" id="MBF9066696.1"/>
    </source>
</evidence>
<feature type="transmembrane region" description="Helical" evidence="1">
    <location>
        <begin position="20"/>
        <end position="42"/>
    </location>
</feature>
<dbReference type="PANTHER" id="PTHR37314">
    <property type="entry name" value="SLR0142 PROTEIN"/>
    <property type="match status" value="1"/>
</dbReference>
<keyword evidence="1" id="KW-0812">Transmembrane</keyword>
<keyword evidence="3" id="KW-1185">Reference proteome</keyword>
<feature type="transmembrane region" description="Helical" evidence="1">
    <location>
        <begin position="183"/>
        <end position="200"/>
    </location>
</feature>
<keyword evidence="1" id="KW-1133">Transmembrane helix</keyword>
<dbReference type="AlphaFoldDB" id="A0A931FCP3"/>
<reference evidence="2" key="1">
    <citation type="submission" date="2020-11" db="EMBL/GenBank/DDBJ databases">
        <title>Isolation and identification of active actinomycetes.</title>
        <authorList>
            <person name="Yu B."/>
        </authorList>
    </citation>
    <scope>NUCLEOTIDE SEQUENCE</scope>
    <source>
        <strain evidence="2">NEAU-YB345</strain>
    </source>
</reference>
<dbReference type="EMBL" id="JADPRT010000001">
    <property type="protein sequence ID" value="MBF9066696.1"/>
    <property type="molecule type" value="Genomic_DNA"/>
</dbReference>
<gene>
    <name evidence="2" type="ORF">I2501_01420</name>
</gene>
<dbReference type="PANTHER" id="PTHR37314:SF4">
    <property type="entry name" value="UPF0700 TRANSMEMBRANE PROTEIN YOAK"/>
    <property type="match status" value="1"/>
</dbReference>
<dbReference type="InterPro" id="IPR010699">
    <property type="entry name" value="DUF1275"/>
</dbReference>
<accession>A0A931FCP3</accession>
<organism evidence="2 3">
    <name type="scientific">Streptacidiphilus fuscans</name>
    <dbReference type="NCBI Taxonomy" id="2789292"/>
    <lineage>
        <taxon>Bacteria</taxon>
        <taxon>Bacillati</taxon>
        <taxon>Actinomycetota</taxon>
        <taxon>Actinomycetes</taxon>
        <taxon>Kitasatosporales</taxon>
        <taxon>Streptomycetaceae</taxon>
        <taxon>Streptacidiphilus</taxon>
    </lineage>
</organism>
<evidence type="ECO:0000313" key="3">
    <source>
        <dbReference type="Proteomes" id="UP000657385"/>
    </source>
</evidence>
<sequence>MPPPAPTAVEPAKLGDAHPLSVTLFALTLASGLIDAVSYLGLGHVFTANMTGNVVVIGFALAGAPGFSISGSLVSLAAFLVGAIGAGRLAVWASARAREPWVRAALLTETALQAAATVVAFAAHSQHLLLIGLLALAMGLRNGTVRKLGIPDMTTTVLTLTITGLGADSTLAGGRNPRIRRRVIAIALMVVGATVGAAFVLHGRLAWALLVSTVNLAAAAVGYREPKPSAA</sequence>
<keyword evidence="1" id="KW-0472">Membrane</keyword>